<evidence type="ECO:0000256" key="4">
    <source>
        <dbReference type="ARBA" id="ARBA00023065"/>
    </source>
</evidence>
<dbReference type="NCBIfam" id="TIGR01216">
    <property type="entry name" value="ATP_synt_epsi"/>
    <property type="match status" value="1"/>
</dbReference>
<comment type="function">
    <text evidence="8">Produces ATP from ADP in the presence of a proton gradient across the membrane.</text>
</comment>
<dbReference type="InterPro" id="IPR001469">
    <property type="entry name" value="ATP_synth_F1_dsu/esu"/>
</dbReference>
<evidence type="ECO:0000256" key="1">
    <source>
        <dbReference type="ARBA" id="ARBA00004202"/>
    </source>
</evidence>
<evidence type="ECO:0000256" key="2">
    <source>
        <dbReference type="ARBA" id="ARBA00005712"/>
    </source>
</evidence>
<keyword evidence="5 8" id="KW-0472">Membrane</keyword>
<comment type="caution">
    <text evidence="12">The sequence shown here is derived from an EMBL/GenBank/DDBJ whole genome shotgun (WGS) entry which is preliminary data.</text>
</comment>
<dbReference type="InterPro" id="IPR036794">
    <property type="entry name" value="ATP_F1_dsu/esu_C_sf"/>
</dbReference>
<keyword evidence="7 8" id="KW-0066">ATP synthesis</keyword>
<gene>
    <name evidence="8 12" type="primary">atpC</name>
    <name evidence="12" type="ORF">ACFL27_05995</name>
</gene>
<dbReference type="EMBL" id="JBHPBY010000057">
    <property type="protein sequence ID" value="MFC1849742.1"/>
    <property type="molecule type" value="Genomic_DNA"/>
</dbReference>
<dbReference type="Pfam" id="PF02823">
    <property type="entry name" value="ATP-synt_DE_N"/>
    <property type="match status" value="1"/>
</dbReference>
<evidence type="ECO:0000313" key="13">
    <source>
        <dbReference type="Proteomes" id="UP001594351"/>
    </source>
</evidence>
<organism evidence="12 13">
    <name type="scientific">candidate division CSSED10-310 bacterium</name>
    <dbReference type="NCBI Taxonomy" id="2855610"/>
    <lineage>
        <taxon>Bacteria</taxon>
        <taxon>Bacteria division CSSED10-310</taxon>
    </lineage>
</organism>
<evidence type="ECO:0000256" key="6">
    <source>
        <dbReference type="ARBA" id="ARBA00023196"/>
    </source>
</evidence>
<accession>A0ABV6YU68</accession>
<evidence type="ECO:0000256" key="9">
    <source>
        <dbReference type="RuleBase" id="RU003656"/>
    </source>
</evidence>
<dbReference type="InterPro" id="IPR020546">
    <property type="entry name" value="ATP_synth_F1_dsu/esu_N"/>
</dbReference>
<evidence type="ECO:0000256" key="7">
    <source>
        <dbReference type="ARBA" id="ARBA00023310"/>
    </source>
</evidence>
<reference evidence="12 13" key="1">
    <citation type="submission" date="2024-09" db="EMBL/GenBank/DDBJ databases">
        <title>Laminarin stimulates single cell rates of sulfate reduction while oxygen inhibits transcriptomic activity in coastal marine sediment.</title>
        <authorList>
            <person name="Lindsay M."/>
            <person name="Orcutt B."/>
            <person name="Emerson D."/>
            <person name="Stepanauskas R."/>
            <person name="D'Angelo T."/>
        </authorList>
    </citation>
    <scope>NUCLEOTIDE SEQUENCE [LARGE SCALE GENOMIC DNA]</scope>
    <source>
        <strain evidence="12">SAG AM-311-K15</strain>
    </source>
</reference>
<evidence type="ECO:0000259" key="11">
    <source>
        <dbReference type="Pfam" id="PF02823"/>
    </source>
</evidence>
<keyword evidence="6 8" id="KW-0139">CF(1)</keyword>
<feature type="domain" description="ATP synthase F1 complex delta/epsilon subunit N-terminal" evidence="11">
    <location>
        <begin position="2"/>
        <end position="77"/>
    </location>
</feature>
<comment type="subcellular location">
    <subcellularLocation>
        <location evidence="1 8">Cell membrane</location>
        <topology evidence="1 8">Peripheral membrane protein</topology>
    </subcellularLocation>
</comment>
<keyword evidence="4 8" id="KW-0406">Ion transport</keyword>
<dbReference type="HAMAP" id="MF_00530">
    <property type="entry name" value="ATP_synth_epsil_bac"/>
    <property type="match status" value="1"/>
</dbReference>
<keyword evidence="8" id="KW-1003">Cell membrane</keyword>
<dbReference type="SUPFAM" id="SSF51344">
    <property type="entry name" value="Epsilon subunit of F1F0-ATP synthase N-terminal domain"/>
    <property type="match status" value="1"/>
</dbReference>
<keyword evidence="13" id="KW-1185">Reference proteome</keyword>
<keyword evidence="3 8" id="KW-0813">Transport</keyword>
<keyword evidence="10" id="KW-0175">Coiled coil</keyword>
<name>A0ABV6YU68_UNCC1</name>
<keyword evidence="8" id="KW-0375">Hydrogen ion transport</keyword>
<dbReference type="SUPFAM" id="SSF46604">
    <property type="entry name" value="Epsilon subunit of F1F0-ATP synthase C-terminal domain"/>
    <property type="match status" value="1"/>
</dbReference>
<comment type="similarity">
    <text evidence="2 8 9">Belongs to the ATPase epsilon chain family.</text>
</comment>
<evidence type="ECO:0000256" key="10">
    <source>
        <dbReference type="SAM" id="Coils"/>
    </source>
</evidence>
<protein>
    <recommendedName>
        <fullName evidence="8">ATP synthase epsilon chain</fullName>
    </recommendedName>
    <alternativeName>
        <fullName evidence="8">ATP synthase F1 sector epsilon subunit</fullName>
    </alternativeName>
    <alternativeName>
        <fullName evidence="8">F-ATPase epsilon subunit</fullName>
    </alternativeName>
</protein>
<dbReference type="Proteomes" id="UP001594351">
    <property type="component" value="Unassembled WGS sequence"/>
</dbReference>
<dbReference type="Gene3D" id="2.60.15.10">
    <property type="entry name" value="F0F1 ATP synthase delta/epsilon subunit, N-terminal"/>
    <property type="match status" value="1"/>
</dbReference>
<dbReference type="PANTHER" id="PTHR13822">
    <property type="entry name" value="ATP SYNTHASE DELTA/EPSILON CHAIN"/>
    <property type="match status" value="1"/>
</dbReference>
<evidence type="ECO:0000256" key="8">
    <source>
        <dbReference type="HAMAP-Rule" id="MF_00530"/>
    </source>
</evidence>
<sequence length="128" mass="13946">MTVLTPTQTVFSGDVRSAMIPGTEGYAGFLEDHVPFVTPLKTGIVELVTEKEILYYAVAGGYFEFSTQGIVILTETAEQPQEIDLEQALEAKKIAEQNLVQAGEDGDLEVLAAEVEKAEVRVEIAQKK</sequence>
<evidence type="ECO:0000256" key="5">
    <source>
        <dbReference type="ARBA" id="ARBA00023136"/>
    </source>
</evidence>
<evidence type="ECO:0000313" key="12">
    <source>
        <dbReference type="EMBL" id="MFC1849742.1"/>
    </source>
</evidence>
<feature type="coiled-coil region" evidence="10">
    <location>
        <begin position="85"/>
        <end position="128"/>
    </location>
</feature>
<proteinExistence type="inferred from homology"/>
<evidence type="ECO:0000256" key="3">
    <source>
        <dbReference type="ARBA" id="ARBA00022448"/>
    </source>
</evidence>
<dbReference type="CDD" id="cd12152">
    <property type="entry name" value="F1-ATPase_delta"/>
    <property type="match status" value="1"/>
</dbReference>
<comment type="subunit">
    <text evidence="8 9">F-type ATPases have 2 components, CF(1) - the catalytic core - and CF(0) - the membrane proton channel. CF(1) has five subunits: alpha(3), beta(3), gamma(1), delta(1), epsilon(1). CF(0) has three main subunits: a, b and c.</text>
</comment>
<dbReference type="PANTHER" id="PTHR13822:SF10">
    <property type="entry name" value="ATP SYNTHASE EPSILON CHAIN, CHLOROPLASTIC"/>
    <property type="match status" value="1"/>
</dbReference>
<dbReference type="InterPro" id="IPR036771">
    <property type="entry name" value="ATPsynth_dsu/esu_N"/>
</dbReference>